<dbReference type="Proteomes" id="UP000694700">
    <property type="component" value="Unplaced"/>
</dbReference>
<protein>
    <submittedName>
        <fullName evidence="2">Uncharacterized protein</fullName>
    </submittedName>
</protein>
<feature type="compositionally biased region" description="Polar residues" evidence="1">
    <location>
        <begin position="56"/>
        <end position="66"/>
    </location>
</feature>
<dbReference type="PANTHER" id="PTHR31518">
    <property type="entry name" value="ARGININE/SERINE-RICH PROTEIN PNISR"/>
    <property type="match status" value="1"/>
</dbReference>
<evidence type="ECO:0000256" key="1">
    <source>
        <dbReference type="SAM" id="MobiDB-lite"/>
    </source>
</evidence>
<dbReference type="Ensembl" id="ENSCCRT00015114999.1">
    <property type="protein sequence ID" value="ENSCCRP00015111483.1"/>
    <property type="gene ID" value="ENSCCRG00015044174.1"/>
</dbReference>
<accession>A0A8C2AW36</accession>
<name>A0A8C2AW36_CYPCA</name>
<reference evidence="2" key="1">
    <citation type="submission" date="2025-08" db="UniProtKB">
        <authorList>
            <consortium name="Ensembl"/>
        </authorList>
    </citation>
    <scope>IDENTIFICATION</scope>
</reference>
<sequence length="100" mass="11146">MWDQGGQPWPQWPLGSQQQWMQSFQHQQDPGQVDWAALAQAWIAQKECTGGVADQQGIQPNGQEIQNMEPPAHNNHGAFPGNHNFGRGWQPGKANFSVCL</sequence>
<dbReference type="AlphaFoldDB" id="A0A8C2AW36"/>
<feature type="region of interest" description="Disordered" evidence="1">
    <location>
        <begin position="1"/>
        <end position="28"/>
    </location>
</feature>
<evidence type="ECO:0000313" key="2">
    <source>
        <dbReference type="Ensembl" id="ENSCCRP00015111483.1"/>
    </source>
</evidence>
<evidence type="ECO:0000313" key="3">
    <source>
        <dbReference type="Proteomes" id="UP000694700"/>
    </source>
</evidence>
<dbReference type="InterPro" id="IPR031937">
    <property type="entry name" value="PNISR"/>
</dbReference>
<feature type="compositionally biased region" description="Low complexity" evidence="1">
    <location>
        <begin position="17"/>
        <end position="28"/>
    </location>
</feature>
<organism evidence="2 3">
    <name type="scientific">Cyprinus carpio</name>
    <name type="common">Common carp</name>
    <dbReference type="NCBI Taxonomy" id="7962"/>
    <lineage>
        <taxon>Eukaryota</taxon>
        <taxon>Metazoa</taxon>
        <taxon>Chordata</taxon>
        <taxon>Craniata</taxon>
        <taxon>Vertebrata</taxon>
        <taxon>Euteleostomi</taxon>
        <taxon>Actinopterygii</taxon>
        <taxon>Neopterygii</taxon>
        <taxon>Teleostei</taxon>
        <taxon>Ostariophysi</taxon>
        <taxon>Cypriniformes</taxon>
        <taxon>Cyprinidae</taxon>
        <taxon>Cyprininae</taxon>
        <taxon>Cyprinus</taxon>
    </lineage>
</organism>
<proteinExistence type="predicted"/>
<feature type="region of interest" description="Disordered" evidence="1">
    <location>
        <begin position="53"/>
        <end position="86"/>
    </location>
</feature>